<evidence type="ECO:0000313" key="4">
    <source>
        <dbReference type="Proteomes" id="UP000250134"/>
    </source>
</evidence>
<protein>
    <recommendedName>
        <fullName evidence="2">DUF835 domain-containing protein</fullName>
    </recommendedName>
</protein>
<dbReference type="Proteomes" id="UP000250134">
    <property type="component" value="Chromosome"/>
</dbReference>
<feature type="region of interest" description="Disordered" evidence="1">
    <location>
        <begin position="151"/>
        <end position="187"/>
    </location>
</feature>
<dbReference type="EMBL" id="CP014855">
    <property type="protein sequence ID" value="ASJ00033.1"/>
    <property type="molecule type" value="Genomic_DNA"/>
</dbReference>
<dbReference type="Pfam" id="PF05763">
    <property type="entry name" value="DUF835"/>
    <property type="match status" value="1"/>
</dbReference>
<accession>A0A2Z2M4T6</accession>
<reference evidence="3 4" key="1">
    <citation type="submission" date="2016-03" db="EMBL/GenBank/DDBJ databases">
        <title>Complete genome sequence of Thermococcus gorgonarius.</title>
        <authorList>
            <person name="Oger P.M."/>
        </authorList>
    </citation>
    <scope>NUCLEOTIDE SEQUENCE [LARGE SCALE GENOMIC DNA]</scope>
    <source>
        <strain evidence="3 4">W-12</strain>
    </source>
</reference>
<organism evidence="3 4">
    <name type="scientific">Thermococcus gorgonarius</name>
    <dbReference type="NCBI Taxonomy" id="71997"/>
    <lineage>
        <taxon>Archaea</taxon>
        <taxon>Methanobacteriati</taxon>
        <taxon>Methanobacteriota</taxon>
        <taxon>Thermococci</taxon>
        <taxon>Thermococcales</taxon>
        <taxon>Thermococcaceae</taxon>
        <taxon>Thermococcus</taxon>
    </lineage>
</organism>
<evidence type="ECO:0000259" key="2">
    <source>
        <dbReference type="Pfam" id="PF05763"/>
    </source>
</evidence>
<sequence length="187" mass="20957">MLLKRVSRGLLVVSRNTYHQWVKRSGVEPDKFIWLSRAELDGAIDPGKLHVLQREILTFLETHSPASIYFEGIEYLVLYNDFPGVAKFLFSVKDAVLINNSLMLLFLPKGILDSKQESVMAREFEPIDEKELTRRILNALPEKERAEIALFGALPPAKEQESEGSKGASAEGPEEGSRAGEEEAEEA</sequence>
<feature type="domain" description="DUF835" evidence="2">
    <location>
        <begin position="4"/>
        <end position="124"/>
    </location>
</feature>
<evidence type="ECO:0000313" key="3">
    <source>
        <dbReference type="EMBL" id="ASJ00033.1"/>
    </source>
</evidence>
<dbReference type="AlphaFoldDB" id="A0A2Z2M4T6"/>
<keyword evidence="4" id="KW-1185">Reference proteome</keyword>
<gene>
    <name evidence="3" type="ORF">A3K92_00300</name>
</gene>
<proteinExistence type="predicted"/>
<dbReference type="InterPro" id="IPR008553">
    <property type="entry name" value="DUF835"/>
</dbReference>
<name>A0A2Z2M4T6_THEGO</name>
<dbReference type="KEGG" id="tgg:A3K92_00300"/>
<evidence type="ECO:0000256" key="1">
    <source>
        <dbReference type="SAM" id="MobiDB-lite"/>
    </source>
</evidence>